<protein>
    <submittedName>
        <fullName evidence="5">DUF4349 domain-containing protein</fullName>
    </submittedName>
</protein>
<gene>
    <name evidence="5" type="ORF">D9T17_20145</name>
</gene>
<evidence type="ECO:0000313" key="6">
    <source>
        <dbReference type="Proteomes" id="UP000275910"/>
    </source>
</evidence>
<dbReference type="AlphaFoldDB" id="A0A3N2RCJ4"/>
<name>A0A3N2RCJ4_LYSEN</name>
<keyword evidence="3" id="KW-0812">Transmembrane</keyword>
<evidence type="ECO:0000259" key="4">
    <source>
        <dbReference type="Pfam" id="PF14257"/>
    </source>
</evidence>
<organism evidence="5 6">
    <name type="scientific">Lysobacter enzymogenes</name>
    <dbReference type="NCBI Taxonomy" id="69"/>
    <lineage>
        <taxon>Bacteria</taxon>
        <taxon>Pseudomonadati</taxon>
        <taxon>Pseudomonadota</taxon>
        <taxon>Gammaproteobacteria</taxon>
        <taxon>Lysobacterales</taxon>
        <taxon>Lysobacteraceae</taxon>
        <taxon>Lysobacter</taxon>
    </lineage>
</organism>
<dbReference type="Pfam" id="PF14257">
    <property type="entry name" value="DUF4349"/>
    <property type="match status" value="1"/>
</dbReference>
<feature type="coiled-coil region" evidence="1">
    <location>
        <begin position="253"/>
        <end position="287"/>
    </location>
</feature>
<comment type="caution">
    <text evidence="5">The sequence shown here is derived from an EMBL/GenBank/DDBJ whole genome shotgun (WGS) entry which is preliminary data.</text>
</comment>
<keyword evidence="3" id="KW-0472">Membrane</keyword>
<feature type="domain" description="DUF4349" evidence="4">
    <location>
        <begin position="136"/>
        <end position="341"/>
    </location>
</feature>
<evidence type="ECO:0000256" key="3">
    <source>
        <dbReference type="SAM" id="Phobius"/>
    </source>
</evidence>
<sequence>MRSRSGWPRGLGASGMPGWRAASRRPNPIAPPGTLPVRRVGECADSAPQWHSAASQDGEGEATMEKPHMGKGTQAGRARGTGSAMRWLLAAALAVAALGCSSKHASEAAASAADEAAAPGASGGGSAKADLGVLLAYEHRVRVRLSGEQIAGRTKAVQDACSGGKFGACVVLGMNQSGGDAPSASLQVRIVPQGVERLIALAGQGDQIAERGIQAEDLAVAVRDNTMRQDRLRREHARLLEFQERRDLKMADVLTLSERIAEIESQLQAAEQEAAQQQRRISTQLITFEFATTAAQESGSEIGQALKEFGGIVAAVVAFLIRAFAVLLPLGLVGGFCLWVVLKLWRARRRRKAAG</sequence>
<evidence type="ECO:0000256" key="1">
    <source>
        <dbReference type="SAM" id="Coils"/>
    </source>
</evidence>
<evidence type="ECO:0000256" key="2">
    <source>
        <dbReference type="SAM" id="MobiDB-lite"/>
    </source>
</evidence>
<keyword evidence="3" id="KW-1133">Transmembrane helix</keyword>
<dbReference type="InterPro" id="IPR025645">
    <property type="entry name" value="DUF4349"/>
</dbReference>
<feature type="transmembrane region" description="Helical" evidence="3">
    <location>
        <begin position="309"/>
        <end position="342"/>
    </location>
</feature>
<feature type="region of interest" description="Disordered" evidence="2">
    <location>
        <begin position="1"/>
        <end position="79"/>
    </location>
</feature>
<proteinExistence type="predicted"/>
<dbReference type="EMBL" id="RCTY01000048">
    <property type="protein sequence ID" value="ROU05145.1"/>
    <property type="molecule type" value="Genomic_DNA"/>
</dbReference>
<evidence type="ECO:0000313" key="5">
    <source>
        <dbReference type="EMBL" id="ROU05145.1"/>
    </source>
</evidence>
<reference evidence="5 6" key="1">
    <citation type="submission" date="2018-10" db="EMBL/GenBank/DDBJ databases">
        <title>The genome of Lysobacter enzymogenes OH11.</title>
        <authorList>
            <person name="Liu F."/>
            <person name="Zhao Y."/>
            <person name="Qian G."/>
            <person name="Chen Y."/>
            <person name="Xu H."/>
        </authorList>
    </citation>
    <scope>NUCLEOTIDE SEQUENCE [LARGE SCALE GENOMIC DNA]</scope>
    <source>
        <strain evidence="5 6">OH11</strain>
    </source>
</reference>
<keyword evidence="1" id="KW-0175">Coiled coil</keyword>
<dbReference type="Proteomes" id="UP000275910">
    <property type="component" value="Unassembled WGS sequence"/>
</dbReference>
<accession>A0A3N2RCJ4</accession>